<dbReference type="EMBL" id="JBDPZD010000003">
    <property type="protein sequence ID" value="MEO3692540.1"/>
    <property type="molecule type" value="Genomic_DNA"/>
</dbReference>
<feature type="domain" description="L-asparaginase N-terminal" evidence="4">
    <location>
        <begin position="2"/>
        <end position="184"/>
    </location>
</feature>
<dbReference type="PROSITE" id="PS00917">
    <property type="entry name" value="ASN_GLN_ASE_2"/>
    <property type="match status" value="1"/>
</dbReference>
<dbReference type="InterPro" id="IPR006034">
    <property type="entry name" value="Asparaginase/glutaminase-like"/>
</dbReference>
<protein>
    <submittedName>
        <fullName evidence="6">Asparaginase</fullName>
    </submittedName>
</protein>
<dbReference type="InterPro" id="IPR027475">
    <property type="entry name" value="Asparaginase/glutaminase_AS2"/>
</dbReference>
<keyword evidence="2" id="KW-0378">Hydrolase</keyword>
<comment type="similarity">
    <text evidence="1">Belongs to the asparaginase 1 family.</text>
</comment>
<evidence type="ECO:0000256" key="3">
    <source>
        <dbReference type="PROSITE-ProRule" id="PRU10100"/>
    </source>
</evidence>
<dbReference type="SFLD" id="SFLDS00057">
    <property type="entry name" value="Glutaminase/Asparaginase"/>
    <property type="match status" value="1"/>
</dbReference>
<evidence type="ECO:0000256" key="1">
    <source>
        <dbReference type="ARBA" id="ARBA00010518"/>
    </source>
</evidence>
<accession>A0ABV0G4A1</accession>
<evidence type="ECO:0000259" key="5">
    <source>
        <dbReference type="Pfam" id="PF17763"/>
    </source>
</evidence>
<organism evidence="6 7">
    <name type="scientific">Roseateles paludis</name>
    <dbReference type="NCBI Taxonomy" id="3145238"/>
    <lineage>
        <taxon>Bacteria</taxon>
        <taxon>Pseudomonadati</taxon>
        <taxon>Pseudomonadota</taxon>
        <taxon>Betaproteobacteria</taxon>
        <taxon>Burkholderiales</taxon>
        <taxon>Sphaerotilaceae</taxon>
        <taxon>Roseateles</taxon>
    </lineage>
</organism>
<name>A0ABV0G4A1_9BURK</name>
<dbReference type="Gene3D" id="3.40.50.40">
    <property type="match status" value="1"/>
</dbReference>
<dbReference type="RefSeq" id="WP_347705355.1">
    <property type="nucleotide sequence ID" value="NZ_JBDPZD010000003.1"/>
</dbReference>
<dbReference type="SMART" id="SM00870">
    <property type="entry name" value="Asparaginase"/>
    <property type="match status" value="1"/>
</dbReference>
<comment type="caution">
    <text evidence="6">The sequence shown here is derived from an EMBL/GenBank/DDBJ whole genome shotgun (WGS) entry which is preliminary data.</text>
</comment>
<dbReference type="InterPro" id="IPR004550">
    <property type="entry name" value="AsnASE_II"/>
</dbReference>
<dbReference type="PRINTS" id="PR00139">
    <property type="entry name" value="ASNGLNASE"/>
</dbReference>
<evidence type="ECO:0000256" key="2">
    <source>
        <dbReference type="ARBA" id="ARBA00022801"/>
    </source>
</evidence>
<feature type="domain" description="Asparaginase/glutaminase C-terminal" evidence="5">
    <location>
        <begin position="211"/>
        <end position="301"/>
    </location>
</feature>
<dbReference type="PIRSF" id="PIRSF500176">
    <property type="entry name" value="L_ASNase"/>
    <property type="match status" value="1"/>
</dbReference>
<dbReference type="Proteomes" id="UP001495147">
    <property type="component" value="Unassembled WGS sequence"/>
</dbReference>
<dbReference type="InterPro" id="IPR036152">
    <property type="entry name" value="Asp/glu_Ase-like_sf"/>
</dbReference>
<dbReference type="Pfam" id="PF17763">
    <property type="entry name" value="Asparaginase_C"/>
    <property type="match status" value="1"/>
</dbReference>
<dbReference type="SUPFAM" id="SSF53774">
    <property type="entry name" value="Glutaminase/Asparaginase"/>
    <property type="match status" value="1"/>
</dbReference>
<dbReference type="PIRSF" id="PIRSF001220">
    <property type="entry name" value="L-ASNase_gatD"/>
    <property type="match status" value="1"/>
</dbReference>
<evidence type="ECO:0000313" key="6">
    <source>
        <dbReference type="EMBL" id="MEO3692540.1"/>
    </source>
</evidence>
<dbReference type="InterPro" id="IPR027473">
    <property type="entry name" value="L-asparaginase_C"/>
</dbReference>
<dbReference type="CDD" id="cd08964">
    <property type="entry name" value="L-asparaginase_II"/>
    <property type="match status" value="1"/>
</dbReference>
<gene>
    <name evidence="6" type="ORF">ABDJ85_13765</name>
</gene>
<reference evidence="6 7" key="1">
    <citation type="submission" date="2024-05" db="EMBL/GenBank/DDBJ databases">
        <title>Roseateles sp. DJS-2-20 16S ribosomal RNA gene Genome sequencing and assembly.</title>
        <authorList>
            <person name="Woo H."/>
        </authorList>
    </citation>
    <scope>NUCLEOTIDE SEQUENCE [LARGE SCALE GENOMIC DNA]</scope>
    <source>
        <strain evidence="6 7">DJS-2-20</strain>
    </source>
</reference>
<feature type="active site" evidence="3">
    <location>
        <position position="89"/>
    </location>
</feature>
<evidence type="ECO:0000259" key="4">
    <source>
        <dbReference type="Pfam" id="PF00710"/>
    </source>
</evidence>
<sequence>MILVLGTGGTIAGLAESPATSGRYQAAQLPVAALAASAPGVAGYRIEAQQVLQIDSKDLNFGDWLALVDALQAAQRRPEVRGIVITHGTDTLEETAYFLHQVLMPSKPIVLTAAMRPANAPDADGPRNLADALVVAASAAGGAILVCMAGAVHAAGVLRKAHTTAVDAFTSDDEPLAGKVEAGHYVLGEITNGPAPVAHLALPPVGGWPWVEIVENHVHADGRAVQALVQAGVHGLVAAGTGNGTLSQPLEAALRLAEQSGVRVVRASRCLVGPVSTEPGLLPVARSTSPVKARIDLLLELLGAQSSQAARA</sequence>
<dbReference type="PANTHER" id="PTHR11707">
    <property type="entry name" value="L-ASPARAGINASE"/>
    <property type="match status" value="1"/>
</dbReference>
<dbReference type="InterPro" id="IPR040919">
    <property type="entry name" value="Asparaginase_C"/>
</dbReference>
<proteinExistence type="inferred from homology"/>
<keyword evidence="7" id="KW-1185">Reference proteome</keyword>
<dbReference type="InterPro" id="IPR037152">
    <property type="entry name" value="L-asparaginase_N_sf"/>
</dbReference>
<dbReference type="PANTHER" id="PTHR11707:SF28">
    <property type="entry name" value="60 KDA LYSOPHOSPHOLIPASE"/>
    <property type="match status" value="1"/>
</dbReference>
<evidence type="ECO:0000313" key="7">
    <source>
        <dbReference type="Proteomes" id="UP001495147"/>
    </source>
</evidence>
<dbReference type="InterPro" id="IPR027474">
    <property type="entry name" value="L-asparaginase_N"/>
</dbReference>
<dbReference type="Gene3D" id="3.40.50.1170">
    <property type="entry name" value="L-asparaginase, N-terminal domain"/>
    <property type="match status" value="1"/>
</dbReference>
<dbReference type="PROSITE" id="PS51732">
    <property type="entry name" value="ASN_GLN_ASE_3"/>
    <property type="match status" value="1"/>
</dbReference>
<dbReference type="Pfam" id="PF00710">
    <property type="entry name" value="Asparaginase"/>
    <property type="match status" value="1"/>
</dbReference>